<comment type="caution">
    <text evidence="1">The sequence shown here is derived from an EMBL/GenBank/DDBJ whole genome shotgun (WGS) entry which is preliminary data.</text>
</comment>
<dbReference type="SUPFAM" id="SSF69279">
    <property type="entry name" value="Phage tail proteins"/>
    <property type="match status" value="1"/>
</dbReference>
<gene>
    <name evidence="1" type="ORF">SM757_02980</name>
</gene>
<evidence type="ECO:0000313" key="1">
    <source>
        <dbReference type="EMBL" id="MDZ5455531.1"/>
    </source>
</evidence>
<keyword evidence="2" id="KW-1185">Reference proteome</keyword>
<reference evidence="1 2" key="1">
    <citation type="submission" date="2023-11" db="EMBL/GenBank/DDBJ databases">
        <title>Draft genome of Azohydromonas lata strain H1 (DSM1123), a polyhydroxyalkanoate producer.</title>
        <authorList>
            <person name="Traversa D."/>
            <person name="D'Addabbo P."/>
            <person name="Pazzani C."/>
            <person name="Manzari C."/>
            <person name="Chiara M."/>
            <person name="Scrascia M."/>
        </authorList>
    </citation>
    <scope>NUCLEOTIDE SEQUENCE [LARGE SCALE GENOMIC DNA]</scope>
    <source>
        <strain evidence="1 2">H1</strain>
    </source>
</reference>
<dbReference type="Gene3D" id="3.55.50.10">
    <property type="entry name" value="Baseplate protein-like domains"/>
    <property type="match status" value="1"/>
</dbReference>
<name>A0ABU5I8V3_9BURK</name>
<dbReference type="Proteomes" id="UP001293718">
    <property type="component" value="Unassembled WGS sequence"/>
</dbReference>
<sequence>MAPPSPFALQGLDTERRTLRLRWDEPHQKTFAALLPQRAVLTEGLCEPTEARITCLSTDGRLPLQALLGEPFGLQLVTDRGELRAFPLLVTQVSLGPCDGSLTVVHLVGRDAMSLMGERRRLRCFEHMTLPQVDDHVLAQWGAQGLGRCFTHAWLGLDAERHAQSGRHGFIQHPDESDSGFVPRLLRTAGIAWFWRPCPADLRAQGLPRQELVLFEAAHVLVAAPQGSSGSAMGSTAAPMGA</sequence>
<accession>A0ABU5I8V3</accession>
<dbReference type="Pfam" id="PF05954">
    <property type="entry name" value="Phage_GPD"/>
    <property type="match status" value="1"/>
</dbReference>
<organism evidence="1 2">
    <name type="scientific">Azohydromonas lata</name>
    <dbReference type="NCBI Taxonomy" id="45677"/>
    <lineage>
        <taxon>Bacteria</taxon>
        <taxon>Pseudomonadati</taxon>
        <taxon>Pseudomonadota</taxon>
        <taxon>Betaproteobacteria</taxon>
        <taxon>Burkholderiales</taxon>
        <taxon>Sphaerotilaceae</taxon>
        <taxon>Azohydromonas</taxon>
    </lineage>
</organism>
<evidence type="ECO:0000313" key="2">
    <source>
        <dbReference type="Proteomes" id="UP001293718"/>
    </source>
</evidence>
<dbReference type="RefSeq" id="WP_322464306.1">
    <property type="nucleotide sequence ID" value="NZ_JAXOJX010000002.1"/>
</dbReference>
<proteinExistence type="predicted"/>
<protein>
    <submittedName>
        <fullName evidence="1">Contractile injection system protein, VgrG/Pvc8 family</fullName>
    </submittedName>
</protein>
<dbReference type="Gene3D" id="2.30.110.50">
    <property type="match status" value="1"/>
</dbReference>
<dbReference type="EMBL" id="JAXOJX010000002">
    <property type="protein sequence ID" value="MDZ5455531.1"/>
    <property type="molecule type" value="Genomic_DNA"/>
</dbReference>